<dbReference type="Proteomes" id="UP001460270">
    <property type="component" value="Unassembled WGS sequence"/>
</dbReference>
<feature type="compositionally biased region" description="Polar residues" evidence="1">
    <location>
        <begin position="142"/>
        <end position="151"/>
    </location>
</feature>
<dbReference type="PANTHER" id="PTHR21740:SF0">
    <property type="entry name" value="NCK-ASSOCIATED PROTEIN 5"/>
    <property type="match status" value="1"/>
</dbReference>
<dbReference type="InterPro" id="IPR032769">
    <property type="entry name" value="NCKAP5_C"/>
</dbReference>
<feature type="domain" description="Nck-associated protein 5 C-terminal" evidence="2">
    <location>
        <begin position="100"/>
        <end position="292"/>
    </location>
</feature>
<dbReference type="InterPro" id="IPR026163">
    <property type="entry name" value="Nckap5l"/>
</dbReference>
<evidence type="ECO:0000259" key="2">
    <source>
        <dbReference type="Pfam" id="PF15246"/>
    </source>
</evidence>
<evidence type="ECO:0000256" key="1">
    <source>
        <dbReference type="SAM" id="MobiDB-lite"/>
    </source>
</evidence>
<dbReference type="GO" id="GO:0007019">
    <property type="term" value="P:microtubule depolymerization"/>
    <property type="evidence" value="ECO:0007669"/>
    <property type="project" value="TreeGrafter"/>
</dbReference>
<proteinExistence type="predicted"/>
<organism evidence="3 4">
    <name type="scientific">Mugilogobius chulae</name>
    <name type="common">yellowstripe goby</name>
    <dbReference type="NCBI Taxonomy" id="88201"/>
    <lineage>
        <taxon>Eukaryota</taxon>
        <taxon>Metazoa</taxon>
        <taxon>Chordata</taxon>
        <taxon>Craniata</taxon>
        <taxon>Vertebrata</taxon>
        <taxon>Euteleostomi</taxon>
        <taxon>Actinopterygii</taxon>
        <taxon>Neopterygii</taxon>
        <taxon>Teleostei</taxon>
        <taxon>Neoteleostei</taxon>
        <taxon>Acanthomorphata</taxon>
        <taxon>Gobiaria</taxon>
        <taxon>Gobiiformes</taxon>
        <taxon>Gobioidei</taxon>
        <taxon>Gobiidae</taxon>
        <taxon>Gobionellinae</taxon>
        <taxon>Mugilogobius</taxon>
    </lineage>
</organism>
<feature type="region of interest" description="Disordered" evidence="1">
    <location>
        <begin position="1"/>
        <end position="22"/>
    </location>
</feature>
<dbReference type="GO" id="GO:0001578">
    <property type="term" value="P:microtubule bundle formation"/>
    <property type="evidence" value="ECO:0007669"/>
    <property type="project" value="TreeGrafter"/>
</dbReference>
<feature type="region of interest" description="Disordered" evidence="1">
    <location>
        <begin position="50"/>
        <end position="151"/>
    </location>
</feature>
<feature type="compositionally biased region" description="Polar residues" evidence="1">
    <location>
        <begin position="53"/>
        <end position="66"/>
    </location>
</feature>
<feature type="compositionally biased region" description="Basic and acidic residues" evidence="1">
    <location>
        <begin position="130"/>
        <end position="141"/>
    </location>
</feature>
<dbReference type="PANTHER" id="PTHR21740">
    <property type="entry name" value="NCK-ASSOCIATED PROTEIN 5"/>
    <property type="match status" value="1"/>
</dbReference>
<name>A0AAW0NF08_9GOBI</name>
<protein>
    <recommendedName>
        <fullName evidence="2">Nck-associated protein 5 C-terminal domain-containing protein</fullName>
    </recommendedName>
</protein>
<reference evidence="4" key="1">
    <citation type="submission" date="2024-04" db="EMBL/GenBank/DDBJ databases">
        <title>Salinicola lusitanus LLJ914,a marine bacterium isolated from the Okinawa Trough.</title>
        <authorList>
            <person name="Li J."/>
        </authorList>
    </citation>
    <scope>NUCLEOTIDE SEQUENCE [LARGE SCALE GENOMIC DNA]</scope>
</reference>
<keyword evidence="4" id="KW-1185">Reference proteome</keyword>
<gene>
    <name evidence="3" type="ORF">WMY93_022798</name>
</gene>
<dbReference type="EMBL" id="JBBPFD010000016">
    <property type="protein sequence ID" value="KAK7893646.1"/>
    <property type="molecule type" value="Genomic_DNA"/>
</dbReference>
<feature type="compositionally biased region" description="Basic and acidic residues" evidence="1">
    <location>
        <begin position="108"/>
        <end position="121"/>
    </location>
</feature>
<dbReference type="GO" id="GO:0035371">
    <property type="term" value="C:microtubule plus-end"/>
    <property type="evidence" value="ECO:0007669"/>
    <property type="project" value="TreeGrafter"/>
</dbReference>
<comment type="caution">
    <text evidence="3">The sequence shown here is derived from an EMBL/GenBank/DDBJ whole genome shotgun (WGS) entry which is preliminary data.</text>
</comment>
<dbReference type="AlphaFoldDB" id="A0AAW0NF08"/>
<accession>A0AAW0NF08</accession>
<evidence type="ECO:0000313" key="4">
    <source>
        <dbReference type="Proteomes" id="UP001460270"/>
    </source>
</evidence>
<dbReference type="Pfam" id="PF15246">
    <property type="entry name" value="NCKAP5"/>
    <property type="match status" value="1"/>
</dbReference>
<evidence type="ECO:0000313" key="3">
    <source>
        <dbReference type="EMBL" id="KAK7893646.1"/>
    </source>
</evidence>
<sequence length="310" mass="33736">MAHQSTTVRGPPPSYNQANMQATLPIKDKDCSDFDAGYGTALAPQKLVDKTSQHLQKSPAVSQTKGTSKRLTKDYLPSTNSGSVPEPESKPSKNVPPPYSALRALSGKKGDSPKGKEEKKIGLVLGGKQIRSDKKKEKRNSQQEGPASNLAEVNNKLSTIMDHCNNQMGQIASQIQSSTAFIGKEQLVKEILGRTQAVKGSAVEAPLGNTTTKKQEEAEAEMCHESPSQSLRSVLLCMCPRSSLLIDLTPISADPFPPASTEMLILSQKLNPKCEPEDGHMMDSSCQDHMIGLHFEKLVRLESARRIRTF</sequence>